<evidence type="ECO:0000259" key="2">
    <source>
        <dbReference type="Pfam" id="PF07670"/>
    </source>
</evidence>
<feature type="transmembrane region" description="Helical" evidence="1">
    <location>
        <begin position="280"/>
        <end position="302"/>
    </location>
</feature>
<proteinExistence type="predicted"/>
<evidence type="ECO:0000256" key="1">
    <source>
        <dbReference type="SAM" id="Phobius"/>
    </source>
</evidence>
<dbReference type="RefSeq" id="WP_353645868.1">
    <property type="nucleotide sequence ID" value="NZ_CP159253.1"/>
</dbReference>
<organism evidence="3">
    <name type="scientific">Mesorhizobium sp. WSM2240</name>
    <dbReference type="NCBI Taxonomy" id="3228851"/>
    <lineage>
        <taxon>Bacteria</taxon>
        <taxon>Pseudomonadati</taxon>
        <taxon>Pseudomonadota</taxon>
        <taxon>Alphaproteobacteria</taxon>
        <taxon>Hyphomicrobiales</taxon>
        <taxon>Phyllobacteriaceae</taxon>
        <taxon>Mesorhizobium</taxon>
    </lineage>
</organism>
<protein>
    <submittedName>
        <fullName evidence="3">Nucleoside recognition domain-containing protein</fullName>
    </submittedName>
</protein>
<dbReference type="InterPro" id="IPR011642">
    <property type="entry name" value="Gate_dom"/>
</dbReference>
<sequence length="326" mass="34935">MSIHQALYRKTLETLEIFWELARIIVPITVLTQVLTELGVIRAVSPFLAPVMGIFGLPPELALAWLTGLLVGLWGAVAIVFTLAPASALTVADMTVFSALILVAHAIPIEQRIIQKAGPGFILTSVLRIAGGMVFAVLLHQLFAATGWLAAPLDPAWTPTAEAGDWMEFAIGTIETLATMLVVLLGLSWVMELLKIAGILGWLHGALAPLFRLSGLDAQTVPFATIGLLLGISYGGGLLIQEARSGRVEPRQVFLACVFMGFAHSIIEDTLLVVALGADFVSVCLARLVFAVLVTALLASVLKLTTDRTFFATAFRRQTNQIPQSE</sequence>
<dbReference type="Pfam" id="PF07670">
    <property type="entry name" value="Gate"/>
    <property type="match status" value="2"/>
</dbReference>
<feature type="transmembrane region" description="Helical" evidence="1">
    <location>
        <begin position="221"/>
        <end position="241"/>
    </location>
</feature>
<feature type="domain" description="Nucleoside transporter/FeoB GTPase Gate" evidence="2">
    <location>
        <begin position="179"/>
        <end position="269"/>
    </location>
</feature>
<feature type="transmembrane region" description="Helical" evidence="1">
    <location>
        <begin position="253"/>
        <end position="274"/>
    </location>
</feature>
<dbReference type="AlphaFoldDB" id="A0AAU8CLE7"/>
<feature type="domain" description="Nucleoside transporter/FeoB GTPase Gate" evidence="2">
    <location>
        <begin position="19"/>
        <end position="106"/>
    </location>
</feature>
<gene>
    <name evidence="3" type="ORF">ABVK50_20045</name>
</gene>
<reference evidence="3" key="1">
    <citation type="submission" date="2024-06" db="EMBL/GenBank/DDBJ databases">
        <title>Mesorhizobium karijinii sp. nov., a symbiont of the iconic Swainsona formosa from arid Australia.</title>
        <authorList>
            <person name="Hill Y.J."/>
            <person name="Watkin E.L.J."/>
            <person name="O'Hara G.W."/>
            <person name="Terpolilli J."/>
            <person name="Tye M.L."/>
            <person name="Kohlmeier M.G."/>
        </authorList>
    </citation>
    <scope>NUCLEOTIDE SEQUENCE</scope>
    <source>
        <strain evidence="3">WSM2240</strain>
    </source>
</reference>
<keyword evidence="1" id="KW-0812">Transmembrane</keyword>
<feature type="transmembrane region" description="Helical" evidence="1">
    <location>
        <begin position="121"/>
        <end position="149"/>
    </location>
</feature>
<keyword evidence="1" id="KW-1133">Transmembrane helix</keyword>
<keyword evidence="1" id="KW-0472">Membrane</keyword>
<evidence type="ECO:0000313" key="3">
    <source>
        <dbReference type="EMBL" id="XCG47543.1"/>
    </source>
</evidence>
<dbReference type="EMBL" id="CP159253">
    <property type="protein sequence ID" value="XCG47543.1"/>
    <property type="molecule type" value="Genomic_DNA"/>
</dbReference>
<feature type="transmembrane region" description="Helical" evidence="1">
    <location>
        <begin position="89"/>
        <end position="109"/>
    </location>
</feature>
<name>A0AAU8CLE7_9HYPH</name>
<feature type="transmembrane region" description="Helical" evidence="1">
    <location>
        <begin position="62"/>
        <end position="83"/>
    </location>
</feature>
<accession>A0AAU8CLE7</accession>